<accession>A0A4Y6UN32</accession>
<sequence>MATQGKRNVIANVYILKEKAEADCHWRTSQVRVYSSFLRSEQQIIPRYWVKKIKKAELPKRWSPLPALGILRGKMI</sequence>
<evidence type="ECO:0000313" key="2">
    <source>
        <dbReference type="Proteomes" id="UP000316313"/>
    </source>
</evidence>
<dbReference type="KEGG" id="ssam:E3D00_09565"/>
<dbReference type="OrthoDB" id="7278892at2"/>
<proteinExistence type="predicted"/>
<dbReference type="AlphaFoldDB" id="A0A4Y6UN32"/>
<keyword evidence="2" id="KW-1185">Reference proteome</keyword>
<evidence type="ECO:0000313" key="1">
    <source>
        <dbReference type="EMBL" id="QDH18078.1"/>
    </source>
</evidence>
<name>A0A4Y6UN32_9PROT</name>
<gene>
    <name evidence="1" type="ORF">E3D00_09565</name>
</gene>
<dbReference type="EMBL" id="CP038141">
    <property type="protein sequence ID" value="QDH18078.1"/>
    <property type="molecule type" value="Genomic_DNA"/>
</dbReference>
<reference evidence="1 2" key="1">
    <citation type="submission" date="2019-03" db="EMBL/GenBank/DDBJ databases">
        <title>The complete genome sequence of Swingsia samuiensis NBRC107927(T).</title>
        <authorList>
            <person name="Chua K.-O."/>
            <person name="Chan K.-G."/>
            <person name="See-Too W.-S."/>
        </authorList>
    </citation>
    <scope>NUCLEOTIDE SEQUENCE [LARGE SCALE GENOMIC DNA]</scope>
    <source>
        <strain evidence="1 2">AH83</strain>
    </source>
</reference>
<dbReference type="Proteomes" id="UP000316313">
    <property type="component" value="Chromosome"/>
</dbReference>
<protein>
    <submittedName>
        <fullName evidence="1">Uncharacterized protein</fullName>
    </submittedName>
</protein>
<organism evidence="1 2">
    <name type="scientific">Swingsia samuiensis</name>
    <dbReference type="NCBI Taxonomy" id="1293412"/>
    <lineage>
        <taxon>Bacteria</taxon>
        <taxon>Pseudomonadati</taxon>
        <taxon>Pseudomonadota</taxon>
        <taxon>Alphaproteobacteria</taxon>
        <taxon>Acetobacterales</taxon>
        <taxon>Acetobacteraceae</taxon>
        <taxon>Swingsia</taxon>
    </lineage>
</organism>